<dbReference type="PANTHER" id="PTHR46865">
    <property type="entry name" value="OXIDOREDUCTASE-RELATED"/>
    <property type="match status" value="1"/>
</dbReference>
<reference evidence="4" key="1">
    <citation type="journal article" date="2019" name="Int. J. Syst. Evol. Microbiol.">
        <title>The Global Catalogue of Microorganisms (GCM) 10K type strain sequencing project: providing services to taxonomists for standard genome sequencing and annotation.</title>
        <authorList>
            <consortium name="The Broad Institute Genomics Platform"/>
            <consortium name="The Broad Institute Genome Sequencing Center for Infectious Disease"/>
            <person name="Wu L."/>
            <person name="Ma J."/>
        </authorList>
    </citation>
    <scope>NUCLEOTIDE SEQUENCE [LARGE SCALE GENOMIC DNA]</scope>
    <source>
        <strain evidence="4">JCM 18304</strain>
    </source>
</reference>
<feature type="domain" description="FAD-binding" evidence="2">
    <location>
        <begin position="4"/>
        <end position="339"/>
    </location>
</feature>
<keyword evidence="3" id="KW-0503">Monooxygenase</keyword>
<dbReference type="RefSeq" id="WP_345633658.1">
    <property type="nucleotide sequence ID" value="NZ_BAABJQ010000017.1"/>
</dbReference>
<dbReference type="EMBL" id="BAABJQ010000017">
    <property type="protein sequence ID" value="GAA5192150.1"/>
    <property type="molecule type" value="Genomic_DNA"/>
</dbReference>
<name>A0ABP9S987_9ACTN</name>
<keyword evidence="4" id="KW-1185">Reference proteome</keyword>
<protein>
    <submittedName>
        <fullName evidence="3">FAD-dependent monooxygenase</fullName>
    </submittedName>
</protein>
<comment type="caution">
    <text evidence="3">The sequence shown here is derived from an EMBL/GenBank/DDBJ whole genome shotgun (WGS) entry which is preliminary data.</text>
</comment>
<dbReference type="InterPro" id="IPR036188">
    <property type="entry name" value="FAD/NAD-bd_sf"/>
</dbReference>
<dbReference type="SUPFAM" id="SSF51905">
    <property type="entry name" value="FAD/NAD(P)-binding domain"/>
    <property type="match status" value="1"/>
</dbReference>
<evidence type="ECO:0000313" key="3">
    <source>
        <dbReference type="EMBL" id="GAA5192150.1"/>
    </source>
</evidence>
<sequence length="368" mass="40380">MPTALISGAGIAGTALAYWLHHHGFAVTTVERAPALRPGGQAVDIRGVALDVADRMGILPQAQKLRTRMRGMSVLDGDGNEIMRSTEATYSAGRLDSPDLEILREDLAGLVHERTREHVEYVFDDAITAVAQRADGVRVEFQRGEPRDFDLVVGADGLHSGVRRLVFGPERQFLRPMGTYLAVFSMDNVLDLDNWQLWLRDGHAGFAIYPVRDNTQLRVTLGFGGEPIEYDHRDVEQHKRIVAQRLSGLGWETPRLLKAMATAPDFYFDEMAQVSMDRWSSGRVTLLGDAAYCPSPMSGQGTSLALVGAYLLARELAAAGGDHPAAFDRYERRMRPFVAVNQALATENPGGPPAEESVERAKNAIALD</sequence>
<dbReference type="InterPro" id="IPR002938">
    <property type="entry name" value="FAD-bd"/>
</dbReference>
<evidence type="ECO:0000259" key="2">
    <source>
        <dbReference type="Pfam" id="PF01494"/>
    </source>
</evidence>
<keyword evidence="3" id="KW-0560">Oxidoreductase</keyword>
<organism evidence="3 4">
    <name type="scientific">Rugosimonospora acidiphila</name>
    <dbReference type="NCBI Taxonomy" id="556531"/>
    <lineage>
        <taxon>Bacteria</taxon>
        <taxon>Bacillati</taxon>
        <taxon>Actinomycetota</taxon>
        <taxon>Actinomycetes</taxon>
        <taxon>Micromonosporales</taxon>
        <taxon>Micromonosporaceae</taxon>
        <taxon>Rugosimonospora</taxon>
    </lineage>
</organism>
<dbReference type="PRINTS" id="PR00420">
    <property type="entry name" value="RNGMNOXGNASE"/>
</dbReference>
<feature type="region of interest" description="Disordered" evidence="1">
    <location>
        <begin position="346"/>
        <end position="368"/>
    </location>
</feature>
<dbReference type="GO" id="GO:0004497">
    <property type="term" value="F:monooxygenase activity"/>
    <property type="evidence" value="ECO:0007669"/>
    <property type="project" value="UniProtKB-KW"/>
</dbReference>
<dbReference type="Pfam" id="PF01494">
    <property type="entry name" value="FAD_binding_3"/>
    <property type="match status" value="1"/>
</dbReference>
<gene>
    <name evidence="3" type="ORF">GCM10023322_51060</name>
</gene>
<dbReference type="InterPro" id="IPR051704">
    <property type="entry name" value="FAD_aromatic-hydroxylase"/>
</dbReference>
<accession>A0ABP9S987</accession>
<dbReference type="PANTHER" id="PTHR46865:SF2">
    <property type="entry name" value="MONOOXYGENASE"/>
    <property type="match status" value="1"/>
</dbReference>
<evidence type="ECO:0000313" key="4">
    <source>
        <dbReference type="Proteomes" id="UP001501570"/>
    </source>
</evidence>
<dbReference type="Gene3D" id="3.50.50.60">
    <property type="entry name" value="FAD/NAD(P)-binding domain"/>
    <property type="match status" value="1"/>
</dbReference>
<proteinExistence type="predicted"/>
<dbReference type="Gene3D" id="3.30.9.10">
    <property type="entry name" value="D-Amino Acid Oxidase, subunit A, domain 2"/>
    <property type="match status" value="1"/>
</dbReference>
<dbReference type="Proteomes" id="UP001501570">
    <property type="component" value="Unassembled WGS sequence"/>
</dbReference>
<evidence type="ECO:0000256" key="1">
    <source>
        <dbReference type="SAM" id="MobiDB-lite"/>
    </source>
</evidence>